<name>A6IM24_RAT</name>
<protein>
    <submittedName>
        <fullName evidence="1">RCG30216</fullName>
    </submittedName>
</protein>
<dbReference type="Proteomes" id="UP000234681">
    <property type="component" value="Chromosome 4"/>
</dbReference>
<proteinExistence type="predicted"/>
<sequence length="41" mass="4762">MDSYVSLLLVFPLQRVSQTSSLIIWKKFKAEIASLDFIPEF</sequence>
<dbReference type="AlphaFoldDB" id="A6IM24"/>
<accession>A6IM24</accession>
<organism evidence="1 2">
    <name type="scientific">Rattus norvegicus</name>
    <name type="common">Rat</name>
    <dbReference type="NCBI Taxonomy" id="10116"/>
    <lineage>
        <taxon>Eukaryota</taxon>
        <taxon>Metazoa</taxon>
        <taxon>Chordata</taxon>
        <taxon>Craniata</taxon>
        <taxon>Vertebrata</taxon>
        <taxon>Euteleostomi</taxon>
        <taxon>Mammalia</taxon>
        <taxon>Eutheria</taxon>
        <taxon>Euarchontoglires</taxon>
        <taxon>Glires</taxon>
        <taxon>Rodentia</taxon>
        <taxon>Myomorpha</taxon>
        <taxon>Muroidea</taxon>
        <taxon>Muridae</taxon>
        <taxon>Murinae</taxon>
        <taxon>Rattus</taxon>
    </lineage>
</organism>
<dbReference type="EMBL" id="CH473964">
    <property type="protein sequence ID" value="EDM01765.1"/>
    <property type="molecule type" value="Genomic_DNA"/>
</dbReference>
<evidence type="ECO:0000313" key="2">
    <source>
        <dbReference type="Proteomes" id="UP000234681"/>
    </source>
</evidence>
<evidence type="ECO:0000313" key="1">
    <source>
        <dbReference type="EMBL" id="EDM01765.1"/>
    </source>
</evidence>
<reference evidence="1 2" key="1">
    <citation type="submission" date="2005-09" db="EMBL/GenBank/DDBJ databases">
        <authorList>
            <person name="Mural R.J."/>
            <person name="Li P.W."/>
            <person name="Adams M.D."/>
            <person name="Amanatides P.G."/>
            <person name="Baden-Tillson H."/>
            <person name="Barnstead M."/>
            <person name="Chin S.H."/>
            <person name="Dew I."/>
            <person name="Evans C.A."/>
            <person name="Ferriera S."/>
            <person name="Flanigan M."/>
            <person name="Fosler C."/>
            <person name="Glodek A."/>
            <person name="Gu Z."/>
            <person name="Holt R.A."/>
            <person name="Jennings D."/>
            <person name="Kraft C.L."/>
            <person name="Lu F."/>
            <person name="Nguyen T."/>
            <person name="Nusskern D.R."/>
            <person name="Pfannkoch C.M."/>
            <person name="Sitter C."/>
            <person name="Sutton G.G."/>
            <person name="Venter J.C."/>
            <person name="Wang Z."/>
            <person name="Woodage T."/>
            <person name="Zheng X.H."/>
            <person name="Zhong F."/>
        </authorList>
    </citation>
    <scope>NUCLEOTIDE SEQUENCE [LARGE SCALE GENOMIC DNA]</scope>
    <source>
        <strain>BN</strain>
        <strain evidence="2">Sprague-Dawley</strain>
    </source>
</reference>
<gene>
    <name evidence="1" type="ORF">rCG_30216</name>
</gene>